<protein>
    <recommendedName>
        <fullName evidence="1">Polysaccharide pyruvyl transferase domain-containing protein</fullName>
    </recommendedName>
</protein>
<dbReference type="InterPro" id="IPR007345">
    <property type="entry name" value="Polysacch_pyruvyl_Trfase"/>
</dbReference>
<comment type="caution">
    <text evidence="2">The sequence shown here is derived from an EMBL/GenBank/DDBJ whole genome shotgun (WGS) entry which is preliminary data.</text>
</comment>
<dbReference type="AlphaFoldDB" id="A0A0G9KYH3"/>
<feature type="domain" description="Polysaccharide pyruvyl transferase" evidence="1">
    <location>
        <begin position="13"/>
        <end position="304"/>
    </location>
</feature>
<accession>A0A0G9KYH3</accession>
<dbReference type="EMBL" id="JAIW01000023">
    <property type="protein sequence ID" value="KLE10720.1"/>
    <property type="molecule type" value="Genomic_DNA"/>
</dbReference>
<proteinExistence type="predicted"/>
<sequence>MMNIVFSTTRQWNPGDEFILLGTINLLQEYFEQQKDKGIKNNFYFNPIIYNRNPQIRRARKRDFIKMIDNFLGKDFIEKFRDNSVKDRKPMDYTDLVVFAGSPEWIGRRLKKLYTEILNNKIPTIFLGLGTDSKIPLEYNNKDFGSIEKKVFEQYTKIIITRDENTLGAFKHFEFAKHLPCPALFCSKTNNKKVNVKKIALIYSTVNAEGGNDISLETYNFILALYKELLYSYKDEYEFEFISHYIDELSEFKKDFPEEKIRYSYDSKDYLDIYSEYDLVIGCRVHGIGMCASLGIPGIMVSHDGRSKTVKGFLADRIFIDNSFLEIKELFENVVNNIEDKSQELLEHKKIVKMKYLELFNKYLNI</sequence>
<gene>
    <name evidence="2" type="ORF">AF80_03570</name>
</gene>
<dbReference type="Pfam" id="PF04230">
    <property type="entry name" value="PS_pyruv_trans"/>
    <property type="match status" value="1"/>
</dbReference>
<evidence type="ECO:0000313" key="2">
    <source>
        <dbReference type="EMBL" id="KLE10720.1"/>
    </source>
</evidence>
<dbReference type="PATRIC" id="fig|1447263.3.peg.692"/>
<dbReference type="Proteomes" id="UP000035154">
    <property type="component" value="Unassembled WGS sequence"/>
</dbReference>
<reference evidence="2 3" key="1">
    <citation type="submission" date="2014-01" db="EMBL/GenBank/DDBJ databases">
        <title>Development of a Comparative Genomic Fingerprinting Assay for High Resolution Genotyping of Arcobacter butzleri.</title>
        <authorList>
            <person name="Webb A.L."/>
            <person name="Inglis G.D."/>
            <person name="Kruczkiewicz P."/>
            <person name="Selinger L.B."/>
            <person name="Taboada E.N."/>
        </authorList>
    </citation>
    <scope>NUCLEOTIDE SEQUENCE [LARGE SCALE GENOMIC DNA]</scope>
    <source>
        <strain evidence="2 3">L355</strain>
    </source>
</reference>
<evidence type="ECO:0000313" key="3">
    <source>
        <dbReference type="Proteomes" id="UP000035154"/>
    </source>
</evidence>
<organism evidence="2 3">
    <name type="scientific">Aliarcobacter butzleri L355</name>
    <dbReference type="NCBI Taxonomy" id="1447263"/>
    <lineage>
        <taxon>Bacteria</taxon>
        <taxon>Pseudomonadati</taxon>
        <taxon>Campylobacterota</taxon>
        <taxon>Epsilonproteobacteria</taxon>
        <taxon>Campylobacterales</taxon>
        <taxon>Arcobacteraceae</taxon>
        <taxon>Aliarcobacter</taxon>
    </lineage>
</organism>
<name>A0A0G9KYH3_9BACT</name>
<evidence type="ECO:0000259" key="1">
    <source>
        <dbReference type="Pfam" id="PF04230"/>
    </source>
</evidence>